<proteinExistence type="predicted"/>
<organism evidence="1">
    <name type="scientific">Metapenaeus ensis nimavirus</name>
    <dbReference type="NCBI Taxonomy" id="2133794"/>
    <lineage>
        <taxon>Viruses</taxon>
        <taxon>Viruses incertae sedis</taxon>
        <taxon>Naldaviricetes</taxon>
        <taxon>Nimaviridae</taxon>
    </lineage>
</organism>
<dbReference type="EMBL" id="BFCE01000001">
    <property type="protein sequence ID" value="GBG35436.1"/>
    <property type="molecule type" value="Genomic_DNA"/>
</dbReference>
<protein>
    <submittedName>
        <fullName evidence="1">Wsv267-like protein</fullName>
    </submittedName>
</protein>
<evidence type="ECO:0000313" key="1">
    <source>
        <dbReference type="EMBL" id="GBG35436.1"/>
    </source>
</evidence>
<name>A0A401IP96_9VIRU</name>
<comment type="caution">
    <text evidence="1">The sequence shown here is derived from an EMBL/GenBank/DDBJ whole genome shotgun (WGS) entry which is preliminary data.</text>
</comment>
<sequence length="265" mass="29665">MVSRALDIVRDVQNANLLISSLYSGNTGALTMTTSERHCQTTLSDVEPLVQQQCVHSSFETGCLACTDIHLPTLIRVLNLPERKRVKLSLASQEEICAHQREISLTFLSRVEKYIDLMFNAACSGCNLNETSSKNVNEPFDDSSNRSAPLNFKSARYVYLPNELCVEQEGVYHGNLFVPSRNGKLLSWRSIPSNTPVLRTARVCCLLNWLSTPTPQEEHGRVIRQLRVLTKAYVSHTEGPLGLKCIRQSDLEEPGPITMLINFCV</sequence>
<reference evidence="1" key="1">
    <citation type="journal article" date="2018" name="J. Virol.">
        <title>Crustacean Genome Exploration Reveals the Evolutionary Origin of White Spot Syndrome Virus.</title>
        <authorList>
            <person name="Kawato S."/>
            <person name="Shitara A."/>
            <person name="Wang Y."/>
            <person name="Nozaki R."/>
            <person name="Kondo H."/>
            <person name="Hirono I."/>
        </authorList>
    </citation>
    <scope>NUCLEOTIDE SEQUENCE</scope>
    <source>
        <strain evidence="1">Mikawa-1</strain>
    </source>
</reference>
<accession>A0A401IP96</accession>